<organism evidence="12 13">
    <name type="scientific">Holospora elegans E1</name>
    <dbReference type="NCBI Taxonomy" id="1427503"/>
    <lineage>
        <taxon>Bacteria</taxon>
        <taxon>Pseudomonadati</taxon>
        <taxon>Pseudomonadota</taxon>
        <taxon>Alphaproteobacteria</taxon>
        <taxon>Holosporales</taxon>
        <taxon>Holosporaceae</taxon>
        <taxon>Holospora</taxon>
    </lineage>
</organism>
<protein>
    <recommendedName>
        <fullName evidence="10">Probable GTP-binding protein EngB</fullName>
    </recommendedName>
</protein>
<comment type="function">
    <text evidence="10">Necessary for normal cell division and for the maintenance of normal septation.</text>
</comment>
<evidence type="ECO:0000256" key="10">
    <source>
        <dbReference type="HAMAP-Rule" id="MF_00321"/>
    </source>
</evidence>
<dbReference type="STRING" id="1427503.HE1_00716"/>
<evidence type="ECO:0000256" key="5">
    <source>
        <dbReference type="ARBA" id="ARBA00022741"/>
    </source>
</evidence>
<keyword evidence="6" id="KW-0460">Magnesium</keyword>
<dbReference type="PANTHER" id="PTHR11649:SF13">
    <property type="entry name" value="ENGB-TYPE G DOMAIN-CONTAINING PROTEIN"/>
    <property type="match status" value="1"/>
</dbReference>
<name>A0A023DY45_9PROT</name>
<comment type="similarity">
    <text evidence="2 10">Belongs to the TRAFAC class TrmE-Era-EngA-EngB-Septin-like GTPase superfamily. EngB GTPase family.</text>
</comment>
<dbReference type="InterPro" id="IPR006073">
    <property type="entry name" value="GTP-bd"/>
</dbReference>
<keyword evidence="13" id="KW-1185">Reference proteome</keyword>
<dbReference type="GO" id="GO:0005525">
    <property type="term" value="F:GTP binding"/>
    <property type="evidence" value="ECO:0007669"/>
    <property type="project" value="UniProtKB-UniRule"/>
</dbReference>
<dbReference type="NCBIfam" id="TIGR03598">
    <property type="entry name" value="GTPase_YsxC"/>
    <property type="match status" value="1"/>
</dbReference>
<dbReference type="OrthoDB" id="9804921at2"/>
<dbReference type="NCBIfam" id="TIGR00231">
    <property type="entry name" value="small_GTP"/>
    <property type="match status" value="1"/>
</dbReference>
<dbReference type="CDD" id="cd01876">
    <property type="entry name" value="YihA_EngB"/>
    <property type="match status" value="1"/>
</dbReference>
<evidence type="ECO:0000256" key="3">
    <source>
        <dbReference type="ARBA" id="ARBA00022618"/>
    </source>
</evidence>
<evidence type="ECO:0000256" key="1">
    <source>
        <dbReference type="ARBA" id="ARBA00001946"/>
    </source>
</evidence>
<dbReference type="RefSeq" id="WP_006304420.1">
    <property type="nucleotide sequence ID" value="NZ_BAUP01000089.1"/>
</dbReference>
<gene>
    <name evidence="10" type="primary">engB</name>
    <name evidence="12" type="ORF">HE1_00716</name>
</gene>
<keyword evidence="7 10" id="KW-0342">GTP-binding</keyword>
<evidence type="ECO:0000256" key="4">
    <source>
        <dbReference type="ARBA" id="ARBA00022723"/>
    </source>
</evidence>
<proteinExistence type="inferred from homology"/>
<keyword evidence="8 10" id="KW-0717">Septation</keyword>
<dbReference type="Proteomes" id="UP000024842">
    <property type="component" value="Unassembled WGS sequence"/>
</dbReference>
<dbReference type="Gene3D" id="3.40.50.300">
    <property type="entry name" value="P-loop containing nucleotide triphosphate hydrolases"/>
    <property type="match status" value="1"/>
</dbReference>
<dbReference type="PROSITE" id="PS51706">
    <property type="entry name" value="G_ENGB"/>
    <property type="match status" value="1"/>
</dbReference>
<dbReference type="GO" id="GO:0005829">
    <property type="term" value="C:cytosol"/>
    <property type="evidence" value="ECO:0007669"/>
    <property type="project" value="TreeGrafter"/>
</dbReference>
<keyword evidence="9 10" id="KW-0131">Cell cycle</keyword>
<keyword evidence="4" id="KW-0479">Metal-binding</keyword>
<evidence type="ECO:0000256" key="6">
    <source>
        <dbReference type="ARBA" id="ARBA00022842"/>
    </source>
</evidence>
<comment type="cofactor">
    <cofactor evidence="1">
        <name>Mg(2+)</name>
        <dbReference type="ChEBI" id="CHEBI:18420"/>
    </cofactor>
</comment>
<accession>A0A023DY45</accession>
<dbReference type="GO" id="GO:0000917">
    <property type="term" value="P:division septum assembly"/>
    <property type="evidence" value="ECO:0007669"/>
    <property type="project" value="UniProtKB-KW"/>
</dbReference>
<dbReference type="InterPro" id="IPR030393">
    <property type="entry name" value="G_ENGB_dom"/>
</dbReference>
<evidence type="ECO:0000313" key="12">
    <source>
        <dbReference type="EMBL" id="GAJ46383.1"/>
    </source>
</evidence>
<feature type="domain" description="EngB-type G" evidence="11">
    <location>
        <begin position="26"/>
        <end position="192"/>
    </location>
</feature>
<dbReference type="AlphaFoldDB" id="A0A023DY45"/>
<sequence length="196" mass="22645">MLRSNPVLECQFLRSVLFSKDWPEISGKEFVFWGKSNVGKSSLLNALMQKKGFAKVSKTPGRTQSINFYQAQKGIRYVDLPGYGYACVPKNLQNIWHQHVVDYLLTRSNLCVVFLLIDSRRDVHFQDLQVIDFLQRSFVPVKCIYTKIDRIISAQRKILSLKESKTDCFEVSATTREGVLELRSYILNHSFQKTSL</sequence>
<dbReference type="InterPro" id="IPR005225">
    <property type="entry name" value="Small_GTP-bd"/>
</dbReference>
<dbReference type="InterPro" id="IPR027417">
    <property type="entry name" value="P-loop_NTPase"/>
</dbReference>
<dbReference type="InterPro" id="IPR019987">
    <property type="entry name" value="GTP-bd_ribosome_bio_YsxC"/>
</dbReference>
<keyword evidence="3 10" id="KW-0132">Cell division</keyword>
<comment type="caution">
    <text evidence="12">The sequence shown here is derived from an EMBL/GenBank/DDBJ whole genome shotgun (WGS) entry which is preliminary data.</text>
</comment>
<dbReference type="Pfam" id="PF01926">
    <property type="entry name" value="MMR_HSR1"/>
    <property type="match status" value="1"/>
</dbReference>
<evidence type="ECO:0000256" key="7">
    <source>
        <dbReference type="ARBA" id="ARBA00023134"/>
    </source>
</evidence>
<dbReference type="HAMAP" id="MF_00321">
    <property type="entry name" value="GTPase_EngB"/>
    <property type="match status" value="1"/>
</dbReference>
<reference evidence="12 13" key="1">
    <citation type="journal article" date="2014" name="FEMS Microbiol. Lett.">
        <title>Draft genome sequences of three Holospora species (Holospora obtusa, Holospora undulata, and Holospora elegans), endonuclear symbiotic bacteria of the ciliate Paramecium caudatum.</title>
        <authorList>
            <person name="Dohra H."/>
            <person name="Tanaka K."/>
            <person name="Suzuki T."/>
            <person name="Fujishima M."/>
            <person name="Suzuki H."/>
        </authorList>
    </citation>
    <scope>NUCLEOTIDE SEQUENCE [LARGE SCALE GENOMIC DNA]</scope>
    <source>
        <strain evidence="12 13">E1</strain>
    </source>
</reference>
<dbReference type="GO" id="GO:0046872">
    <property type="term" value="F:metal ion binding"/>
    <property type="evidence" value="ECO:0007669"/>
    <property type="project" value="UniProtKB-KW"/>
</dbReference>
<evidence type="ECO:0000259" key="11">
    <source>
        <dbReference type="PROSITE" id="PS51706"/>
    </source>
</evidence>
<evidence type="ECO:0000313" key="13">
    <source>
        <dbReference type="Proteomes" id="UP000024842"/>
    </source>
</evidence>
<evidence type="ECO:0000256" key="8">
    <source>
        <dbReference type="ARBA" id="ARBA00023210"/>
    </source>
</evidence>
<dbReference type="PANTHER" id="PTHR11649">
    <property type="entry name" value="MSS1/TRME-RELATED GTP-BINDING PROTEIN"/>
    <property type="match status" value="1"/>
</dbReference>
<keyword evidence="5 10" id="KW-0547">Nucleotide-binding</keyword>
<dbReference type="SUPFAM" id="SSF52540">
    <property type="entry name" value="P-loop containing nucleoside triphosphate hydrolases"/>
    <property type="match status" value="1"/>
</dbReference>
<evidence type="ECO:0000256" key="9">
    <source>
        <dbReference type="ARBA" id="ARBA00023306"/>
    </source>
</evidence>
<dbReference type="EMBL" id="BAUP01000089">
    <property type="protein sequence ID" value="GAJ46383.1"/>
    <property type="molecule type" value="Genomic_DNA"/>
</dbReference>
<evidence type="ECO:0000256" key="2">
    <source>
        <dbReference type="ARBA" id="ARBA00009638"/>
    </source>
</evidence>